<keyword evidence="3" id="KW-1185">Reference proteome</keyword>
<dbReference type="PANTHER" id="PTHR33570">
    <property type="entry name" value="4-CARBOXYMUCONOLACTONE DECARBOXYLASE FAMILY PROTEIN"/>
    <property type="match status" value="1"/>
</dbReference>
<evidence type="ECO:0000313" key="2">
    <source>
        <dbReference type="EMBL" id="ALC83857.1"/>
    </source>
</evidence>
<dbReference type="InterPro" id="IPR029032">
    <property type="entry name" value="AhpD-like"/>
</dbReference>
<dbReference type="AlphaFoldDB" id="A0A0M5JCP2"/>
<dbReference type="STRING" id="1441095.AM592_21865"/>
<organism evidence="2 3">
    <name type="scientific">Bacillus gobiensis</name>
    <dbReference type="NCBI Taxonomy" id="1441095"/>
    <lineage>
        <taxon>Bacteria</taxon>
        <taxon>Bacillati</taxon>
        <taxon>Bacillota</taxon>
        <taxon>Bacilli</taxon>
        <taxon>Bacillales</taxon>
        <taxon>Bacillaceae</taxon>
        <taxon>Bacillus</taxon>
    </lineage>
</organism>
<gene>
    <name evidence="2" type="ORF">AM592_21865</name>
</gene>
<dbReference type="RefSeq" id="WP_053605731.1">
    <property type="nucleotide sequence ID" value="NZ_CP012600.1"/>
</dbReference>
<dbReference type="PATRIC" id="fig|1441095.3.peg.4826"/>
<dbReference type="EMBL" id="CP012600">
    <property type="protein sequence ID" value="ALC83857.1"/>
    <property type="molecule type" value="Genomic_DNA"/>
</dbReference>
<dbReference type="InterPro" id="IPR052512">
    <property type="entry name" value="4CMD/NDH-1_regulator"/>
</dbReference>
<dbReference type="Proteomes" id="UP000067625">
    <property type="component" value="Chromosome"/>
</dbReference>
<evidence type="ECO:0000313" key="3">
    <source>
        <dbReference type="Proteomes" id="UP000067625"/>
    </source>
</evidence>
<sequence>MERSELGWKSIQKLAGEKGILAMEELLKTSPRLGKLALEFGYGDIYSDQTLDFKQRAIITLSSLITQGDAGRGLHYHFRAALKVGWTKEEIMEVISHCAAYCGFPKALSAVFIFQSIIEEQEIN</sequence>
<dbReference type="OrthoDB" id="9802489at2"/>
<dbReference type="Pfam" id="PF02627">
    <property type="entry name" value="CMD"/>
    <property type="match status" value="1"/>
</dbReference>
<reference evidence="3" key="1">
    <citation type="submission" date="2015-08" db="EMBL/GenBank/DDBJ databases">
        <title>Genome sequencing project for genomic taxonomy and phylogenomics of Bacillus-like bacteria.</title>
        <authorList>
            <person name="Liu B."/>
            <person name="Wang J."/>
            <person name="Zhu Y."/>
            <person name="Liu G."/>
            <person name="Chen Q."/>
            <person name="Chen Z."/>
            <person name="Lan J."/>
            <person name="Che J."/>
            <person name="Ge C."/>
            <person name="Shi H."/>
            <person name="Pan Z."/>
            <person name="Liu X."/>
        </authorList>
    </citation>
    <scope>NUCLEOTIDE SEQUENCE [LARGE SCALE GENOMIC DNA]</scope>
    <source>
        <strain evidence="3">FJAT-4402</strain>
    </source>
</reference>
<protein>
    <submittedName>
        <fullName evidence="2">Gamma-carboxymuconolactone decarboxylase</fullName>
    </submittedName>
</protein>
<dbReference type="SUPFAM" id="SSF69118">
    <property type="entry name" value="AhpD-like"/>
    <property type="match status" value="1"/>
</dbReference>
<accession>A0A0M5JCP2</accession>
<dbReference type="Gene3D" id="1.20.1290.10">
    <property type="entry name" value="AhpD-like"/>
    <property type="match status" value="1"/>
</dbReference>
<dbReference type="InterPro" id="IPR003779">
    <property type="entry name" value="CMD-like"/>
</dbReference>
<name>A0A0M5JCP2_9BACI</name>
<evidence type="ECO:0000259" key="1">
    <source>
        <dbReference type="Pfam" id="PF02627"/>
    </source>
</evidence>
<proteinExistence type="predicted"/>
<reference evidence="2 3" key="2">
    <citation type="journal article" date="2016" name="Int. J. Syst. Evol. Microbiol.">
        <title>Bacillus gobiensis sp. nov., isolated from a soil sample.</title>
        <authorList>
            <person name="Liu B."/>
            <person name="Liu G.H."/>
            <person name="Cetin S."/>
            <person name="Schumann P."/>
            <person name="Pan Z.Z."/>
            <person name="Chen Q.Q."/>
        </authorList>
    </citation>
    <scope>NUCLEOTIDE SEQUENCE [LARGE SCALE GENOMIC DNA]</scope>
    <source>
        <strain evidence="2 3">FJAT-4402</strain>
    </source>
</reference>
<feature type="domain" description="Carboxymuconolactone decarboxylase-like" evidence="1">
    <location>
        <begin position="31"/>
        <end position="114"/>
    </location>
</feature>
<dbReference type="PANTHER" id="PTHR33570:SF2">
    <property type="entry name" value="CARBOXYMUCONOLACTONE DECARBOXYLASE-LIKE DOMAIN-CONTAINING PROTEIN"/>
    <property type="match status" value="1"/>
</dbReference>
<dbReference type="GO" id="GO:0051920">
    <property type="term" value="F:peroxiredoxin activity"/>
    <property type="evidence" value="ECO:0007669"/>
    <property type="project" value="InterPro"/>
</dbReference>